<dbReference type="RefSeq" id="WP_142037039.1">
    <property type="nucleotide sequence ID" value="NZ_JBHTGS010000001.1"/>
</dbReference>
<keyword evidence="2" id="KW-1185">Reference proteome</keyword>
<reference evidence="1 2" key="1">
    <citation type="submission" date="2019-06" db="EMBL/GenBank/DDBJ databases">
        <title>Sequencing the genomes of 1000 actinobacteria strains.</title>
        <authorList>
            <person name="Klenk H.-P."/>
        </authorList>
    </citation>
    <scope>NUCLEOTIDE SEQUENCE [LARGE SCALE GENOMIC DNA]</scope>
    <source>
        <strain evidence="1 2">DSM 45928</strain>
    </source>
</reference>
<dbReference type="EMBL" id="VFOW01000001">
    <property type="protein sequence ID" value="TQL76119.1"/>
    <property type="molecule type" value="Genomic_DNA"/>
</dbReference>
<sequence>MSQSTVFLYDGDCAFCSKCADFIDRRVDTPASVQPWQWSDLAALGVTEEQCDAAVQWISPGQPTAAGPEAIAKLLRSAKGAAGLWKAAGVALGFAPVRWIAWPAYRWVARNRHRMPGGTAACSLSQAQREAQRAAA</sequence>
<evidence type="ECO:0000313" key="2">
    <source>
        <dbReference type="Proteomes" id="UP000317043"/>
    </source>
</evidence>
<dbReference type="GO" id="GO:0015035">
    <property type="term" value="F:protein-disulfide reductase activity"/>
    <property type="evidence" value="ECO:0007669"/>
    <property type="project" value="InterPro"/>
</dbReference>
<protein>
    <submittedName>
        <fullName evidence="1">Putative DCC family thiol-disulfide oxidoreductase YuxK</fullName>
    </submittedName>
</protein>
<evidence type="ECO:0000313" key="1">
    <source>
        <dbReference type="EMBL" id="TQL76119.1"/>
    </source>
</evidence>
<dbReference type="InParanoid" id="A0A543AU77"/>
<dbReference type="AlphaFoldDB" id="A0A543AU77"/>
<dbReference type="InterPro" id="IPR007263">
    <property type="entry name" value="DCC1-like"/>
</dbReference>
<name>A0A543AU77_9ACTN</name>
<accession>A0A543AU77</accession>
<comment type="caution">
    <text evidence="1">The sequence shown here is derived from an EMBL/GenBank/DDBJ whole genome shotgun (WGS) entry which is preliminary data.</text>
</comment>
<proteinExistence type="predicted"/>
<organism evidence="1 2">
    <name type="scientific">Stackebrandtia endophytica</name>
    <dbReference type="NCBI Taxonomy" id="1496996"/>
    <lineage>
        <taxon>Bacteria</taxon>
        <taxon>Bacillati</taxon>
        <taxon>Actinomycetota</taxon>
        <taxon>Actinomycetes</taxon>
        <taxon>Glycomycetales</taxon>
        <taxon>Glycomycetaceae</taxon>
        <taxon>Stackebrandtia</taxon>
    </lineage>
</organism>
<dbReference type="Pfam" id="PF04134">
    <property type="entry name" value="DCC1-like"/>
    <property type="match status" value="1"/>
</dbReference>
<dbReference type="OrthoDB" id="9813713at2"/>
<gene>
    <name evidence="1" type="ORF">FB566_1639</name>
</gene>
<dbReference type="Proteomes" id="UP000317043">
    <property type="component" value="Unassembled WGS sequence"/>
</dbReference>